<evidence type="ECO:0000313" key="2">
    <source>
        <dbReference type="Proteomes" id="UP001168990"/>
    </source>
</evidence>
<gene>
    <name evidence="1" type="ORF">PV328_012040</name>
</gene>
<protein>
    <submittedName>
        <fullName evidence="1">Uncharacterized protein</fullName>
    </submittedName>
</protein>
<reference evidence="1" key="2">
    <citation type="submission" date="2023-03" db="EMBL/GenBank/DDBJ databases">
        <authorList>
            <person name="Inwood S.N."/>
            <person name="Skelly J.G."/>
            <person name="Guhlin J."/>
            <person name="Harrop T.W.R."/>
            <person name="Goldson S.G."/>
            <person name="Dearden P.K."/>
        </authorList>
    </citation>
    <scope>NUCLEOTIDE SEQUENCE</scope>
    <source>
        <strain evidence="1">Irish</strain>
        <tissue evidence="1">Whole body</tissue>
    </source>
</reference>
<sequence length="136" mass="16262">EHLDGPLLNYFFGQEFVQYKKIQTNGLYLNCCNFHDSMVMLEDKNIYQVQNIVKVLPNQIYFIIRRFKIIDIVYENPCSSAMLFMFVIVEDKHHALTTCLKSDIAYKMWTIPHSRREYFAIELCHTLHEQNHIIVE</sequence>
<feature type="non-terminal residue" evidence="1">
    <location>
        <position position="1"/>
    </location>
</feature>
<organism evidence="1 2">
    <name type="scientific">Microctonus aethiopoides</name>
    <dbReference type="NCBI Taxonomy" id="144406"/>
    <lineage>
        <taxon>Eukaryota</taxon>
        <taxon>Metazoa</taxon>
        <taxon>Ecdysozoa</taxon>
        <taxon>Arthropoda</taxon>
        <taxon>Hexapoda</taxon>
        <taxon>Insecta</taxon>
        <taxon>Pterygota</taxon>
        <taxon>Neoptera</taxon>
        <taxon>Endopterygota</taxon>
        <taxon>Hymenoptera</taxon>
        <taxon>Apocrita</taxon>
        <taxon>Ichneumonoidea</taxon>
        <taxon>Braconidae</taxon>
        <taxon>Euphorinae</taxon>
        <taxon>Microctonus</taxon>
    </lineage>
</organism>
<proteinExistence type="predicted"/>
<comment type="caution">
    <text evidence="1">The sequence shown here is derived from an EMBL/GenBank/DDBJ whole genome shotgun (WGS) entry which is preliminary data.</text>
</comment>
<keyword evidence="2" id="KW-1185">Reference proteome</keyword>
<dbReference type="AlphaFoldDB" id="A0AA39EZL4"/>
<accession>A0AA39EZL4</accession>
<evidence type="ECO:0000313" key="1">
    <source>
        <dbReference type="EMBL" id="KAK0156988.1"/>
    </source>
</evidence>
<reference evidence="1" key="1">
    <citation type="journal article" date="2023" name="bioRxiv">
        <title>Scaffold-level genome assemblies of two parasitoid biocontrol wasps reveal the parthenogenesis mechanism and an associated novel virus.</title>
        <authorList>
            <person name="Inwood S."/>
            <person name="Skelly J."/>
            <person name="Guhlin J."/>
            <person name="Harrop T."/>
            <person name="Goldson S."/>
            <person name="Dearden P."/>
        </authorList>
    </citation>
    <scope>NUCLEOTIDE SEQUENCE</scope>
    <source>
        <strain evidence="1">Irish</strain>
        <tissue evidence="1">Whole body</tissue>
    </source>
</reference>
<dbReference type="Proteomes" id="UP001168990">
    <property type="component" value="Unassembled WGS sequence"/>
</dbReference>
<dbReference type="EMBL" id="JAQQBS010001792">
    <property type="protein sequence ID" value="KAK0156988.1"/>
    <property type="molecule type" value="Genomic_DNA"/>
</dbReference>
<name>A0AA39EZL4_9HYME</name>